<protein>
    <submittedName>
        <fullName evidence="2">Predicted metal-dependent hydrolase</fullName>
    </submittedName>
</protein>
<dbReference type="GO" id="GO:0016787">
    <property type="term" value="F:hydrolase activity"/>
    <property type="evidence" value="ECO:0007669"/>
    <property type="project" value="UniProtKB-KW"/>
</dbReference>
<evidence type="ECO:0000313" key="2">
    <source>
        <dbReference type="EMBL" id="VAW38327.1"/>
    </source>
</evidence>
<name>A0A3B0VJ22_9ZZZZ</name>
<dbReference type="InterPro" id="IPR053136">
    <property type="entry name" value="UTP_pyrophosphatase-like"/>
</dbReference>
<dbReference type="PANTHER" id="PTHR30399:SF1">
    <property type="entry name" value="UTP PYROPHOSPHATASE"/>
    <property type="match status" value="1"/>
</dbReference>
<sequence>MRGKITLEVDPIGPVLFESSARARKIGISVRPFKGVRVAVPYGVQLGLARDFAEDNTEWIQKQLLRAEKIEVHTQARDGVQLSLFGKFEEKRSKEEILARLAILSERHGLGYNRATVRRQRTLWGSCSPKGNISLNLHLTRLPGEIMDYVIVHELVHTKIPNHSARFWTELERLVPGARKIDKRLKEHRPNNW</sequence>
<dbReference type="PANTHER" id="PTHR30399">
    <property type="entry name" value="UNCHARACTERIZED PROTEIN YGJP"/>
    <property type="match status" value="1"/>
</dbReference>
<dbReference type="EMBL" id="UOEZ01000069">
    <property type="protein sequence ID" value="VAW38327.1"/>
    <property type="molecule type" value="Genomic_DNA"/>
</dbReference>
<dbReference type="CDD" id="cd07344">
    <property type="entry name" value="M48_yhfN_like"/>
    <property type="match status" value="1"/>
</dbReference>
<dbReference type="Gene3D" id="3.30.2010.10">
    <property type="entry name" value="Metalloproteases ('zincins'), catalytic domain"/>
    <property type="match status" value="1"/>
</dbReference>
<feature type="domain" description="YgjP-like metallopeptidase" evidence="1">
    <location>
        <begin position="86"/>
        <end position="188"/>
    </location>
</feature>
<dbReference type="AlphaFoldDB" id="A0A3B0VJ22"/>
<gene>
    <name evidence="2" type="ORF">MNBD_DELTA02-189</name>
</gene>
<keyword evidence="2" id="KW-0378">Hydrolase</keyword>
<organism evidence="2">
    <name type="scientific">hydrothermal vent metagenome</name>
    <dbReference type="NCBI Taxonomy" id="652676"/>
    <lineage>
        <taxon>unclassified sequences</taxon>
        <taxon>metagenomes</taxon>
        <taxon>ecological metagenomes</taxon>
    </lineage>
</organism>
<evidence type="ECO:0000259" key="1">
    <source>
        <dbReference type="Pfam" id="PF01863"/>
    </source>
</evidence>
<dbReference type="Pfam" id="PF01863">
    <property type="entry name" value="YgjP-like"/>
    <property type="match status" value="1"/>
</dbReference>
<proteinExistence type="predicted"/>
<dbReference type="InterPro" id="IPR002725">
    <property type="entry name" value="YgjP-like_metallopeptidase"/>
</dbReference>
<accession>A0A3B0VJ22</accession>
<reference evidence="2" key="1">
    <citation type="submission" date="2018-06" db="EMBL/GenBank/DDBJ databases">
        <authorList>
            <person name="Zhirakovskaya E."/>
        </authorList>
    </citation>
    <scope>NUCLEOTIDE SEQUENCE</scope>
</reference>